<dbReference type="KEGG" id="hlr:HALLA_11795"/>
<dbReference type="EMBL" id="CP007055">
    <property type="protein sequence ID" value="AHG00917.1"/>
    <property type="molecule type" value="Genomic_DNA"/>
</dbReference>
<proteinExistence type="predicted"/>
<organism evidence="2 4">
    <name type="scientific">Halostagnicola larsenii XH-48</name>
    <dbReference type="NCBI Taxonomy" id="797299"/>
    <lineage>
        <taxon>Archaea</taxon>
        <taxon>Methanobacteriati</taxon>
        <taxon>Methanobacteriota</taxon>
        <taxon>Stenosarchaea group</taxon>
        <taxon>Halobacteria</taxon>
        <taxon>Halobacteriales</taxon>
        <taxon>Natrialbaceae</taxon>
        <taxon>Halostagnicola</taxon>
    </lineage>
</organism>
<dbReference type="HOGENOM" id="CLU_2597577_0_0_2"/>
<name>W0JUD0_9EURY</name>
<evidence type="ECO:0000313" key="2">
    <source>
        <dbReference type="EMBL" id="AHG00917.1"/>
    </source>
</evidence>
<dbReference type="GeneID" id="25145185"/>
<dbReference type="AlphaFoldDB" id="W0JUD0"/>
<evidence type="ECO:0000313" key="3">
    <source>
        <dbReference type="EMBL" id="AHG00966.1"/>
    </source>
</evidence>
<dbReference type="STRING" id="797299.HALLA_11795"/>
<keyword evidence="4" id="KW-1185">Reference proteome</keyword>
<protein>
    <submittedName>
        <fullName evidence="2">Uncharacterized protein</fullName>
    </submittedName>
</protein>
<gene>
    <name evidence="2" type="ORF">HALLA_11795</name>
    <name evidence="3" type="ORF">HALLA_12095</name>
</gene>
<dbReference type="Proteomes" id="UP000019024">
    <property type="component" value="Chromosome"/>
</dbReference>
<accession>W0JUD0</accession>
<feature type="region of interest" description="Disordered" evidence="1">
    <location>
        <begin position="31"/>
        <end position="79"/>
    </location>
</feature>
<dbReference type="RefSeq" id="WP_049952647.1">
    <property type="nucleotide sequence ID" value="NZ_CP007055.1"/>
</dbReference>
<evidence type="ECO:0000313" key="4">
    <source>
        <dbReference type="Proteomes" id="UP000019024"/>
    </source>
</evidence>
<reference evidence="2 4" key="1">
    <citation type="submission" date="2014-01" db="EMBL/GenBank/DDBJ databases">
        <authorList>
            <consortium name="DOE Joint Genome Institute"/>
            <person name="Anderson I."/>
            <person name="Huntemann M."/>
            <person name="Han J."/>
            <person name="Chen A."/>
            <person name="Kyrpides N."/>
            <person name="Mavromatis K."/>
            <person name="Markowitz V."/>
            <person name="Palaniappan K."/>
            <person name="Ivanova N."/>
            <person name="Schaumberg A."/>
            <person name="Pati A."/>
            <person name="Liolios K."/>
            <person name="Nordberg H.P."/>
            <person name="Cantor M.N."/>
            <person name="Hua S.X."/>
            <person name="Woyke T."/>
        </authorList>
    </citation>
    <scope>NUCLEOTIDE SEQUENCE [LARGE SCALE GENOMIC DNA]</scope>
    <source>
        <strain evidence="2 4">XH-48</strain>
    </source>
</reference>
<dbReference type="EMBL" id="CP007055">
    <property type="protein sequence ID" value="AHG00966.1"/>
    <property type="molecule type" value="Genomic_DNA"/>
</dbReference>
<feature type="compositionally biased region" description="Basic and acidic residues" evidence="1">
    <location>
        <begin position="39"/>
        <end position="56"/>
    </location>
</feature>
<evidence type="ECO:0000256" key="1">
    <source>
        <dbReference type="SAM" id="MobiDB-lite"/>
    </source>
</evidence>
<dbReference type="KEGG" id="hlr:HALLA_12095"/>
<sequence>MTIFSRRDESARAVDGEYHAFRERARKTAFSEEEFDPIDQERYDLDDAGIDGRDNPDTYEASGQLGDWEGDSLRKDPDR</sequence>